<name>A0AAV4MB08_CAEEX</name>
<organism evidence="1 2">
    <name type="scientific">Caerostris extrusa</name>
    <name type="common">Bark spider</name>
    <name type="synonym">Caerostris bankana</name>
    <dbReference type="NCBI Taxonomy" id="172846"/>
    <lineage>
        <taxon>Eukaryota</taxon>
        <taxon>Metazoa</taxon>
        <taxon>Ecdysozoa</taxon>
        <taxon>Arthropoda</taxon>
        <taxon>Chelicerata</taxon>
        <taxon>Arachnida</taxon>
        <taxon>Araneae</taxon>
        <taxon>Araneomorphae</taxon>
        <taxon>Entelegynae</taxon>
        <taxon>Araneoidea</taxon>
        <taxon>Araneidae</taxon>
        <taxon>Caerostris</taxon>
    </lineage>
</organism>
<evidence type="ECO:0000313" key="1">
    <source>
        <dbReference type="EMBL" id="GIX68606.1"/>
    </source>
</evidence>
<comment type="caution">
    <text evidence="1">The sequence shown here is derived from an EMBL/GenBank/DDBJ whole genome shotgun (WGS) entry which is preliminary data.</text>
</comment>
<dbReference type="AlphaFoldDB" id="A0AAV4MB08"/>
<reference evidence="1 2" key="1">
    <citation type="submission" date="2021-06" db="EMBL/GenBank/DDBJ databases">
        <title>Caerostris extrusa draft genome.</title>
        <authorList>
            <person name="Kono N."/>
            <person name="Arakawa K."/>
        </authorList>
    </citation>
    <scope>NUCLEOTIDE SEQUENCE [LARGE SCALE GENOMIC DNA]</scope>
</reference>
<proteinExistence type="predicted"/>
<gene>
    <name evidence="1" type="ORF">CEXT_345971</name>
</gene>
<protein>
    <submittedName>
        <fullName evidence="1">Uncharacterized protein</fullName>
    </submittedName>
</protein>
<dbReference type="Proteomes" id="UP001054945">
    <property type="component" value="Unassembled WGS sequence"/>
</dbReference>
<keyword evidence="2" id="KW-1185">Reference proteome</keyword>
<dbReference type="EMBL" id="BPLR01019507">
    <property type="protein sequence ID" value="GIX68606.1"/>
    <property type="molecule type" value="Genomic_DNA"/>
</dbReference>
<sequence length="71" mass="8191">MCCKQLNDWTWTFRLLELTSPIGPTSPEVVKDEKLIKHQTTPSPRQQNCQLIHSGLDVSVLRHLEVLEKHS</sequence>
<evidence type="ECO:0000313" key="2">
    <source>
        <dbReference type="Proteomes" id="UP001054945"/>
    </source>
</evidence>
<accession>A0AAV4MB08</accession>